<dbReference type="OMA" id="EFPQFNE"/>
<dbReference type="GO" id="GO:2001069">
    <property type="term" value="F:glycogen binding"/>
    <property type="evidence" value="ECO:0007669"/>
    <property type="project" value="TreeGrafter"/>
</dbReference>
<dbReference type="OrthoDB" id="1881at2759"/>
<evidence type="ECO:0000259" key="2">
    <source>
        <dbReference type="PROSITE" id="PS51159"/>
    </source>
</evidence>
<feature type="compositionally biased region" description="Low complexity" evidence="1">
    <location>
        <begin position="382"/>
        <end position="394"/>
    </location>
</feature>
<feature type="compositionally biased region" description="Low complexity" evidence="1">
    <location>
        <begin position="322"/>
        <end position="336"/>
    </location>
</feature>
<comment type="caution">
    <text evidence="3">The sequence shown here is derived from an EMBL/GenBank/DDBJ whole genome shotgun (WGS) entry which is preliminary data.</text>
</comment>
<reference evidence="3 4" key="1">
    <citation type="submission" date="2019-07" db="EMBL/GenBank/DDBJ databases">
        <title>Genome assembly of two rare yeast pathogens: Diutina rugosa and Trichomonascus ciferrii.</title>
        <authorList>
            <person name="Mixao V."/>
            <person name="Saus E."/>
            <person name="Hansen A."/>
            <person name="Lass-Flor C."/>
            <person name="Gabaldon T."/>
        </authorList>
    </citation>
    <scope>NUCLEOTIDE SEQUENCE [LARGE SCALE GENOMIC DNA]</scope>
    <source>
        <strain evidence="3 4">CBS 613</strain>
    </source>
</reference>
<dbReference type="VEuPathDB" id="FungiDB:DIURU_005151"/>
<sequence length="525" mass="56002">MVYTATEIVVRPPSASPSASPSPLPMAASAPKAPSAPSKAQPKYPAITTTKTTMASEYTLQPPSPLIRKKSGDIVKSSLKLSSLARSASTPHLPQRKSVKFADRLTNVRMFDGSQSPQTVSTPLHSPQSEFDVEYIAGAHTADYFGSPSSAPRSASFEFQSDSDSDEDTAAKYDIDFTTMTRPHQYFYQQLGNPSGAGATTATTGASRAAAPVYMHSAQLSADNHFVGLVDVANIAFEKFIEVKMTSDNWRTTLSIQSTSPLVSYVKPLGDGSRDQFKFTIPIDGLVKGQQSVTLELCCKYAAAGKVFWDNNHGQNYTVVLKRQPSSRKSSSSSSPQRKKIVPVVDDEPVVPMAPRRKSEFSKYNFDVQRPPLKSSHSSPDFFAGTTPTTPGATNKPRYSRQYRDKQSAEVPRSDAFAKLSYTDLLAQFCFSGGASAPAPASAPKSAANAPTTTSTPTTAGSPTTSASAAGAIKAPTPIKAVSPPHPHTTTTTTTIDHPPSPRKLAPCRPSTAATLHALGDEIHI</sequence>
<feature type="region of interest" description="Disordered" evidence="1">
    <location>
        <begin position="436"/>
        <end position="510"/>
    </location>
</feature>
<dbReference type="InterPro" id="IPR005036">
    <property type="entry name" value="CBM21_dom"/>
</dbReference>
<feature type="compositionally biased region" description="Low complexity" evidence="1">
    <location>
        <begin position="488"/>
        <end position="498"/>
    </location>
</feature>
<protein>
    <recommendedName>
        <fullName evidence="2">CBM21 domain-containing protein</fullName>
    </recommendedName>
</protein>
<feature type="compositionally biased region" description="Low complexity" evidence="1">
    <location>
        <begin position="12"/>
        <end position="44"/>
    </location>
</feature>
<dbReference type="GO" id="GO:0008157">
    <property type="term" value="F:protein phosphatase 1 binding"/>
    <property type="evidence" value="ECO:0007669"/>
    <property type="project" value="TreeGrafter"/>
</dbReference>
<dbReference type="GO" id="GO:0005979">
    <property type="term" value="P:regulation of glycogen biosynthetic process"/>
    <property type="evidence" value="ECO:0007669"/>
    <property type="project" value="TreeGrafter"/>
</dbReference>
<dbReference type="GeneID" id="54783802"/>
<organism evidence="3 4">
    <name type="scientific">Diutina rugosa</name>
    <name type="common">Yeast</name>
    <name type="synonym">Candida rugosa</name>
    <dbReference type="NCBI Taxonomy" id="5481"/>
    <lineage>
        <taxon>Eukaryota</taxon>
        <taxon>Fungi</taxon>
        <taxon>Dikarya</taxon>
        <taxon>Ascomycota</taxon>
        <taxon>Saccharomycotina</taxon>
        <taxon>Pichiomycetes</taxon>
        <taxon>Debaryomycetaceae</taxon>
        <taxon>Diutina</taxon>
    </lineage>
</organism>
<feature type="compositionally biased region" description="Low complexity" evidence="1">
    <location>
        <begin position="436"/>
        <end position="472"/>
    </location>
</feature>
<dbReference type="Pfam" id="PF03370">
    <property type="entry name" value="CBM_21"/>
    <property type="match status" value="1"/>
</dbReference>
<proteinExistence type="predicted"/>
<evidence type="ECO:0000313" key="4">
    <source>
        <dbReference type="Proteomes" id="UP000449547"/>
    </source>
</evidence>
<accession>A0A642UEF2</accession>
<evidence type="ECO:0000313" key="3">
    <source>
        <dbReference type="EMBL" id="KAA8897552.1"/>
    </source>
</evidence>
<dbReference type="RefSeq" id="XP_034010027.1">
    <property type="nucleotide sequence ID" value="XM_034158102.1"/>
</dbReference>
<dbReference type="AlphaFoldDB" id="A0A642UEF2"/>
<gene>
    <name evidence="3" type="ORF">DIURU_005151</name>
</gene>
<dbReference type="InterPro" id="IPR050782">
    <property type="entry name" value="PP1_regulatory_subunit_3"/>
</dbReference>
<dbReference type="EMBL" id="SWFT01000155">
    <property type="protein sequence ID" value="KAA8897552.1"/>
    <property type="molecule type" value="Genomic_DNA"/>
</dbReference>
<dbReference type="PANTHER" id="PTHR12307">
    <property type="entry name" value="PROTEIN PHOSPHATASE 1 REGULATORY SUBUNIT"/>
    <property type="match status" value="1"/>
</dbReference>
<feature type="domain" description="CBM21" evidence="2">
    <location>
        <begin position="205"/>
        <end position="320"/>
    </location>
</feature>
<name>A0A642UEF2_DIURU</name>
<feature type="region of interest" description="Disordered" evidence="1">
    <location>
        <begin position="1"/>
        <end position="44"/>
    </location>
</feature>
<dbReference type="Gene3D" id="2.60.40.2440">
    <property type="entry name" value="Carbohydrate binding type-21 domain"/>
    <property type="match status" value="1"/>
</dbReference>
<dbReference type="PANTHER" id="PTHR12307:SF36">
    <property type="entry name" value="GLYCOGEN-BINDING SUBUNIT 76A"/>
    <property type="match status" value="1"/>
</dbReference>
<dbReference type="GO" id="GO:0000164">
    <property type="term" value="C:protein phosphatase type 1 complex"/>
    <property type="evidence" value="ECO:0007669"/>
    <property type="project" value="TreeGrafter"/>
</dbReference>
<evidence type="ECO:0000256" key="1">
    <source>
        <dbReference type="SAM" id="MobiDB-lite"/>
    </source>
</evidence>
<dbReference type="Proteomes" id="UP000449547">
    <property type="component" value="Unassembled WGS sequence"/>
</dbReference>
<keyword evidence="4" id="KW-1185">Reference proteome</keyword>
<feature type="region of interest" description="Disordered" evidence="1">
    <location>
        <begin position="362"/>
        <end position="412"/>
    </location>
</feature>
<dbReference type="PROSITE" id="PS51159">
    <property type="entry name" value="CBM21"/>
    <property type="match status" value="1"/>
</dbReference>
<feature type="region of interest" description="Disordered" evidence="1">
    <location>
        <begin position="322"/>
        <end position="349"/>
    </location>
</feature>
<dbReference type="InterPro" id="IPR038175">
    <property type="entry name" value="CBM21_dom_sf"/>
</dbReference>